<dbReference type="OrthoDB" id="9786919at2"/>
<evidence type="ECO:0000256" key="5">
    <source>
        <dbReference type="ARBA" id="ARBA00022679"/>
    </source>
</evidence>
<evidence type="ECO:0000256" key="9">
    <source>
        <dbReference type="ARBA" id="ARBA00023012"/>
    </source>
</evidence>
<feature type="domain" description="HAMP" evidence="13">
    <location>
        <begin position="155"/>
        <end position="208"/>
    </location>
</feature>
<dbReference type="EC" id="2.7.13.3" evidence="3"/>
<dbReference type="InterPro" id="IPR003594">
    <property type="entry name" value="HATPase_dom"/>
</dbReference>
<protein>
    <recommendedName>
        <fullName evidence="3">histidine kinase</fullName>
        <ecNumber evidence="3">2.7.13.3</ecNumber>
    </recommendedName>
</protein>
<evidence type="ECO:0000256" key="10">
    <source>
        <dbReference type="ARBA" id="ARBA00023136"/>
    </source>
</evidence>
<dbReference type="InterPro" id="IPR050428">
    <property type="entry name" value="TCS_sensor_his_kinase"/>
</dbReference>
<dbReference type="InterPro" id="IPR005467">
    <property type="entry name" value="His_kinase_dom"/>
</dbReference>
<dbReference type="GO" id="GO:0005886">
    <property type="term" value="C:plasma membrane"/>
    <property type="evidence" value="ECO:0007669"/>
    <property type="project" value="UniProtKB-SubCell"/>
</dbReference>
<evidence type="ECO:0000256" key="4">
    <source>
        <dbReference type="ARBA" id="ARBA00022553"/>
    </source>
</evidence>
<dbReference type="Pfam" id="PF00512">
    <property type="entry name" value="HisKA"/>
    <property type="match status" value="1"/>
</dbReference>
<dbReference type="PROSITE" id="PS50885">
    <property type="entry name" value="HAMP"/>
    <property type="match status" value="1"/>
</dbReference>
<dbReference type="PRINTS" id="PR00344">
    <property type="entry name" value="BCTRLSENSOR"/>
</dbReference>
<dbReference type="SUPFAM" id="SSF55874">
    <property type="entry name" value="ATPase domain of HSP90 chaperone/DNA topoisomerase II/histidine kinase"/>
    <property type="match status" value="1"/>
</dbReference>
<dbReference type="RefSeq" id="WP_132877525.1">
    <property type="nucleotide sequence ID" value="NZ_SLXQ01000005.1"/>
</dbReference>
<reference evidence="14 15" key="1">
    <citation type="submission" date="2019-03" db="EMBL/GenBank/DDBJ databases">
        <title>Genomic Encyclopedia of Type Strains, Phase IV (KMG-IV): sequencing the most valuable type-strain genomes for metagenomic binning, comparative biology and taxonomic classification.</title>
        <authorList>
            <person name="Goeker M."/>
        </authorList>
    </citation>
    <scope>NUCLEOTIDE SEQUENCE [LARGE SCALE GENOMIC DNA]</scope>
    <source>
        <strain evidence="14 15">DSM 45765</strain>
    </source>
</reference>
<dbReference type="PANTHER" id="PTHR45436:SF5">
    <property type="entry name" value="SENSOR HISTIDINE KINASE TRCS"/>
    <property type="match status" value="1"/>
</dbReference>
<evidence type="ECO:0000256" key="11">
    <source>
        <dbReference type="SAM" id="Phobius"/>
    </source>
</evidence>
<keyword evidence="6 11" id="KW-0812">Transmembrane</keyword>
<dbReference type="Gene3D" id="1.10.287.130">
    <property type="match status" value="1"/>
</dbReference>
<dbReference type="GO" id="GO:0000155">
    <property type="term" value="F:phosphorelay sensor kinase activity"/>
    <property type="evidence" value="ECO:0007669"/>
    <property type="project" value="InterPro"/>
</dbReference>
<evidence type="ECO:0000256" key="6">
    <source>
        <dbReference type="ARBA" id="ARBA00022692"/>
    </source>
</evidence>
<evidence type="ECO:0000259" key="12">
    <source>
        <dbReference type="PROSITE" id="PS50109"/>
    </source>
</evidence>
<comment type="caution">
    <text evidence="14">The sequence shown here is derived from an EMBL/GenBank/DDBJ whole genome shotgun (WGS) entry which is preliminary data.</text>
</comment>
<comment type="catalytic activity">
    <reaction evidence="1">
        <text>ATP + protein L-histidine = ADP + protein N-phospho-L-histidine.</text>
        <dbReference type="EC" id="2.7.13.3"/>
    </reaction>
</comment>
<dbReference type="FunFam" id="1.10.287.130:FF:000001">
    <property type="entry name" value="Two-component sensor histidine kinase"/>
    <property type="match status" value="1"/>
</dbReference>
<evidence type="ECO:0000259" key="13">
    <source>
        <dbReference type="PROSITE" id="PS50885"/>
    </source>
</evidence>
<dbReference type="SMART" id="SM00304">
    <property type="entry name" value="HAMP"/>
    <property type="match status" value="1"/>
</dbReference>
<dbReference type="AlphaFoldDB" id="A0A4R2QW02"/>
<comment type="subcellular location">
    <subcellularLocation>
        <location evidence="2">Cell membrane</location>
    </subcellularLocation>
</comment>
<dbReference type="SMART" id="SM00388">
    <property type="entry name" value="HisKA"/>
    <property type="match status" value="1"/>
</dbReference>
<dbReference type="InterPro" id="IPR036097">
    <property type="entry name" value="HisK_dim/P_sf"/>
</dbReference>
<name>A0A4R2QW02_9PSEU</name>
<keyword evidence="9" id="KW-0902">Two-component regulatory system</keyword>
<evidence type="ECO:0000256" key="3">
    <source>
        <dbReference type="ARBA" id="ARBA00012438"/>
    </source>
</evidence>
<sequence>MRNRLRVSVRARTTIIATAIVALATTAVSFLLVGYLHTRLTEELDEALRSRLATASHTQVEPAQALPSHGVAIELRRTDSAATVQEAEAAQPTTDTTGMRSVVATVATPDGSETLIASASTHSVTEATNAATRALLIGAPILLALVAMLTWFSTGRALRPVDAIREEFARLSARDLRGRMPVPAGNDALARLASTLNETLDRLDVSVRRQRQFVADASHELRSPLTALRTPLEVARAHPDRANWPELTSGTLQDLDRLEQLVADLLALAKVDALTDSAAEQVDLSELLTGVLERRMPGDQACDTDIVDGIVVRGQPTHLARLVTNLLDNAERYAEERITVRLSQEDGHACIEVADDGPGVPEDARELVFERFTRLDTARERPEGGAGLGLALARGIATMHGGTLHLLDSAGGARFLARIPLAGDIP</sequence>
<dbReference type="InterPro" id="IPR003660">
    <property type="entry name" value="HAMP_dom"/>
</dbReference>
<evidence type="ECO:0000256" key="8">
    <source>
        <dbReference type="ARBA" id="ARBA00022989"/>
    </source>
</evidence>
<keyword evidence="8 11" id="KW-1133">Transmembrane helix</keyword>
<dbReference type="Gene3D" id="3.30.565.10">
    <property type="entry name" value="Histidine kinase-like ATPase, C-terminal domain"/>
    <property type="match status" value="1"/>
</dbReference>
<proteinExistence type="predicted"/>
<keyword evidence="10 11" id="KW-0472">Membrane</keyword>
<dbReference type="CDD" id="cd06225">
    <property type="entry name" value="HAMP"/>
    <property type="match status" value="1"/>
</dbReference>
<gene>
    <name evidence="14" type="ORF">EV191_105141</name>
</gene>
<dbReference type="InterPro" id="IPR003661">
    <property type="entry name" value="HisK_dim/P_dom"/>
</dbReference>
<keyword evidence="7 14" id="KW-0418">Kinase</keyword>
<evidence type="ECO:0000313" key="14">
    <source>
        <dbReference type="EMBL" id="TCP53078.1"/>
    </source>
</evidence>
<organism evidence="14 15">
    <name type="scientific">Tamaricihabitans halophyticus</name>
    <dbReference type="NCBI Taxonomy" id="1262583"/>
    <lineage>
        <taxon>Bacteria</taxon>
        <taxon>Bacillati</taxon>
        <taxon>Actinomycetota</taxon>
        <taxon>Actinomycetes</taxon>
        <taxon>Pseudonocardiales</taxon>
        <taxon>Pseudonocardiaceae</taxon>
        <taxon>Tamaricihabitans</taxon>
    </lineage>
</organism>
<feature type="transmembrane region" description="Helical" evidence="11">
    <location>
        <begin position="12"/>
        <end position="36"/>
    </location>
</feature>
<accession>A0A4R2QW02</accession>
<dbReference type="SMART" id="SM00387">
    <property type="entry name" value="HATPase_c"/>
    <property type="match status" value="1"/>
</dbReference>
<evidence type="ECO:0000256" key="2">
    <source>
        <dbReference type="ARBA" id="ARBA00004236"/>
    </source>
</evidence>
<keyword evidence="15" id="KW-1185">Reference proteome</keyword>
<keyword evidence="5" id="KW-0808">Transferase</keyword>
<dbReference type="Proteomes" id="UP000294911">
    <property type="component" value="Unassembled WGS sequence"/>
</dbReference>
<dbReference type="CDD" id="cd00082">
    <property type="entry name" value="HisKA"/>
    <property type="match status" value="1"/>
</dbReference>
<dbReference type="SUPFAM" id="SSF47384">
    <property type="entry name" value="Homodimeric domain of signal transducing histidine kinase"/>
    <property type="match status" value="1"/>
</dbReference>
<dbReference type="Pfam" id="PF00672">
    <property type="entry name" value="HAMP"/>
    <property type="match status" value="1"/>
</dbReference>
<dbReference type="EMBL" id="SLXQ01000005">
    <property type="protein sequence ID" value="TCP53078.1"/>
    <property type="molecule type" value="Genomic_DNA"/>
</dbReference>
<evidence type="ECO:0000256" key="7">
    <source>
        <dbReference type="ARBA" id="ARBA00022777"/>
    </source>
</evidence>
<dbReference type="Gene3D" id="6.10.340.10">
    <property type="match status" value="1"/>
</dbReference>
<evidence type="ECO:0000313" key="15">
    <source>
        <dbReference type="Proteomes" id="UP000294911"/>
    </source>
</evidence>
<feature type="domain" description="Histidine kinase" evidence="12">
    <location>
        <begin position="216"/>
        <end position="423"/>
    </location>
</feature>
<dbReference type="InterPro" id="IPR036890">
    <property type="entry name" value="HATPase_C_sf"/>
</dbReference>
<dbReference type="InterPro" id="IPR004358">
    <property type="entry name" value="Sig_transdc_His_kin-like_C"/>
</dbReference>
<dbReference type="PANTHER" id="PTHR45436">
    <property type="entry name" value="SENSOR HISTIDINE KINASE YKOH"/>
    <property type="match status" value="1"/>
</dbReference>
<evidence type="ECO:0000256" key="1">
    <source>
        <dbReference type="ARBA" id="ARBA00000085"/>
    </source>
</evidence>
<dbReference type="Pfam" id="PF02518">
    <property type="entry name" value="HATPase_c"/>
    <property type="match status" value="1"/>
</dbReference>
<dbReference type="PROSITE" id="PS50109">
    <property type="entry name" value="HIS_KIN"/>
    <property type="match status" value="1"/>
</dbReference>
<keyword evidence="4" id="KW-0597">Phosphoprotein</keyword>